<keyword evidence="2" id="KW-1185">Reference proteome</keyword>
<protein>
    <submittedName>
        <fullName evidence="1">Uncharacterized protein</fullName>
    </submittedName>
</protein>
<dbReference type="Proteomes" id="UP001500320">
    <property type="component" value="Unassembled WGS sequence"/>
</dbReference>
<evidence type="ECO:0000313" key="1">
    <source>
        <dbReference type="EMBL" id="GAA3140191.1"/>
    </source>
</evidence>
<reference evidence="2" key="1">
    <citation type="journal article" date="2019" name="Int. J. Syst. Evol. Microbiol.">
        <title>The Global Catalogue of Microorganisms (GCM) 10K type strain sequencing project: providing services to taxonomists for standard genome sequencing and annotation.</title>
        <authorList>
            <consortium name="The Broad Institute Genomics Platform"/>
            <consortium name="The Broad Institute Genome Sequencing Center for Infectious Disease"/>
            <person name="Wu L."/>
            <person name="Ma J."/>
        </authorList>
    </citation>
    <scope>NUCLEOTIDE SEQUENCE [LARGE SCALE GENOMIC DNA]</scope>
    <source>
        <strain evidence="2">JCM 9373</strain>
    </source>
</reference>
<dbReference type="EMBL" id="BAAAUT010000025">
    <property type="protein sequence ID" value="GAA3140191.1"/>
    <property type="molecule type" value="Genomic_DNA"/>
</dbReference>
<gene>
    <name evidence="1" type="ORF">GCM10010466_34090</name>
</gene>
<organism evidence="1 2">
    <name type="scientific">Planomonospora alba</name>
    <dbReference type="NCBI Taxonomy" id="161354"/>
    <lineage>
        <taxon>Bacteria</taxon>
        <taxon>Bacillati</taxon>
        <taxon>Actinomycetota</taxon>
        <taxon>Actinomycetes</taxon>
        <taxon>Streptosporangiales</taxon>
        <taxon>Streptosporangiaceae</taxon>
        <taxon>Planomonospora</taxon>
    </lineage>
</organism>
<accession>A0ABP6NAM4</accession>
<name>A0ABP6NAM4_9ACTN</name>
<evidence type="ECO:0000313" key="2">
    <source>
        <dbReference type="Proteomes" id="UP001500320"/>
    </source>
</evidence>
<comment type="caution">
    <text evidence="1">The sequence shown here is derived from an EMBL/GenBank/DDBJ whole genome shotgun (WGS) entry which is preliminary data.</text>
</comment>
<sequence>MLRILFSRLGRPHIGSPQAFSGLIPKIRKSFLPKDREAMQPHIRHLGSPPTDTTYVFDEPTGGLHLAAYVGA</sequence>
<proteinExistence type="predicted"/>